<dbReference type="PANTHER" id="PTHR46052">
    <property type="entry name" value="PHOSDUCIN-LIKE PROTEIN"/>
    <property type="match status" value="1"/>
</dbReference>
<dbReference type="EMBL" id="JARKHS020017501">
    <property type="protein sequence ID" value="KAK8772950.1"/>
    <property type="molecule type" value="Genomic_DNA"/>
</dbReference>
<feature type="domain" description="Phosducin" evidence="3">
    <location>
        <begin position="72"/>
        <end position="105"/>
    </location>
</feature>
<accession>A0AAQ4EE67</accession>
<dbReference type="Pfam" id="PF02114">
    <property type="entry name" value="Phosducin"/>
    <property type="match status" value="1"/>
</dbReference>
<dbReference type="InterPro" id="IPR024253">
    <property type="entry name" value="Phosducin_thioredoxin-like_dom"/>
</dbReference>
<evidence type="ECO:0000256" key="1">
    <source>
        <dbReference type="ARBA" id="ARBA00009686"/>
    </source>
</evidence>
<keyword evidence="5" id="KW-1185">Reference proteome</keyword>
<evidence type="ECO:0000313" key="4">
    <source>
        <dbReference type="EMBL" id="KAK8772950.1"/>
    </source>
</evidence>
<dbReference type="InterPro" id="IPR051499">
    <property type="entry name" value="Phosducin-like_reg"/>
</dbReference>
<comment type="similarity">
    <text evidence="1">Belongs to the phosducin family.</text>
</comment>
<name>A0AAQ4EE67_AMBAM</name>
<sequence>MQMLQQPQPKAEEEEVAAQEEDDDDFLREYMRRRMEEMMAQISARLAPASVMIVTRLLDISAWWTCFDVTRPNFGQLVRLEDGQAFLDAVDKEKSGVTVIVHIYAQIYCQLLQRRCYKRKNASKRRISKTRGCQLKASPAVKP</sequence>
<dbReference type="PANTHER" id="PTHR46052:SF1">
    <property type="entry name" value="PHOSDUCIN-LIKE PROTEIN"/>
    <property type="match status" value="1"/>
</dbReference>
<evidence type="ECO:0000313" key="5">
    <source>
        <dbReference type="Proteomes" id="UP001321473"/>
    </source>
</evidence>
<gene>
    <name evidence="4" type="ORF">V5799_012516</name>
</gene>
<reference evidence="4 5" key="1">
    <citation type="journal article" date="2023" name="Arcadia Sci">
        <title>De novo assembly of a long-read Amblyomma americanum tick genome.</title>
        <authorList>
            <person name="Chou S."/>
            <person name="Poskanzer K.E."/>
            <person name="Rollins M."/>
            <person name="Thuy-Boun P.S."/>
        </authorList>
    </citation>
    <scope>NUCLEOTIDE SEQUENCE [LARGE SCALE GENOMIC DNA]</scope>
    <source>
        <strain evidence="4">F_SG_1</strain>
        <tissue evidence="4">Salivary glands</tissue>
    </source>
</reference>
<comment type="caution">
    <text evidence="4">The sequence shown here is derived from an EMBL/GenBank/DDBJ whole genome shotgun (WGS) entry which is preliminary data.</text>
</comment>
<evidence type="ECO:0000256" key="2">
    <source>
        <dbReference type="SAM" id="MobiDB-lite"/>
    </source>
</evidence>
<organism evidence="4 5">
    <name type="scientific">Amblyomma americanum</name>
    <name type="common">Lone star tick</name>
    <dbReference type="NCBI Taxonomy" id="6943"/>
    <lineage>
        <taxon>Eukaryota</taxon>
        <taxon>Metazoa</taxon>
        <taxon>Ecdysozoa</taxon>
        <taxon>Arthropoda</taxon>
        <taxon>Chelicerata</taxon>
        <taxon>Arachnida</taxon>
        <taxon>Acari</taxon>
        <taxon>Parasitiformes</taxon>
        <taxon>Ixodida</taxon>
        <taxon>Ixodoidea</taxon>
        <taxon>Ixodidae</taxon>
        <taxon>Amblyomminae</taxon>
        <taxon>Amblyomma</taxon>
    </lineage>
</organism>
<dbReference type="Proteomes" id="UP001321473">
    <property type="component" value="Unassembled WGS sequence"/>
</dbReference>
<protein>
    <recommendedName>
        <fullName evidence="3">Phosducin domain-containing protein</fullName>
    </recommendedName>
</protein>
<feature type="compositionally biased region" description="Acidic residues" evidence="2">
    <location>
        <begin position="12"/>
        <end position="22"/>
    </location>
</feature>
<evidence type="ECO:0000259" key="3">
    <source>
        <dbReference type="Pfam" id="PF02114"/>
    </source>
</evidence>
<dbReference type="InterPro" id="IPR036249">
    <property type="entry name" value="Thioredoxin-like_sf"/>
</dbReference>
<dbReference type="SUPFAM" id="SSF52833">
    <property type="entry name" value="Thioredoxin-like"/>
    <property type="match status" value="1"/>
</dbReference>
<feature type="region of interest" description="Disordered" evidence="2">
    <location>
        <begin position="1"/>
        <end position="22"/>
    </location>
</feature>
<proteinExistence type="inferred from homology"/>
<dbReference type="AlphaFoldDB" id="A0AAQ4EE67"/>
<dbReference type="Gene3D" id="3.40.30.10">
    <property type="entry name" value="Glutaredoxin"/>
    <property type="match status" value="1"/>
</dbReference>